<name>A0ABV6G8P8_9BACI</name>
<keyword evidence="2" id="KW-0812">Transmembrane</keyword>
<comment type="caution">
    <text evidence="3">The sequence shown here is derived from an EMBL/GenBank/DDBJ whole genome shotgun (WGS) entry which is preliminary data.</text>
</comment>
<feature type="compositionally biased region" description="Low complexity" evidence="1">
    <location>
        <begin position="36"/>
        <end position="47"/>
    </location>
</feature>
<feature type="region of interest" description="Disordered" evidence="1">
    <location>
        <begin position="77"/>
        <end position="108"/>
    </location>
</feature>
<reference evidence="3 4" key="1">
    <citation type="submission" date="2024-09" db="EMBL/GenBank/DDBJ databases">
        <authorList>
            <person name="Sun Q."/>
            <person name="Mori K."/>
        </authorList>
    </citation>
    <scope>NUCLEOTIDE SEQUENCE [LARGE SCALE GENOMIC DNA]</scope>
    <source>
        <strain evidence="3 4">CCM 7228</strain>
    </source>
</reference>
<proteinExistence type="predicted"/>
<keyword evidence="2" id="KW-0472">Membrane</keyword>
<dbReference type="EMBL" id="JBHLVO010000001">
    <property type="protein sequence ID" value="MFC0270053.1"/>
    <property type="molecule type" value="Genomic_DNA"/>
</dbReference>
<feature type="compositionally biased region" description="Basic and acidic residues" evidence="1">
    <location>
        <begin position="90"/>
        <end position="106"/>
    </location>
</feature>
<evidence type="ECO:0000256" key="1">
    <source>
        <dbReference type="SAM" id="MobiDB-lite"/>
    </source>
</evidence>
<feature type="region of interest" description="Disordered" evidence="1">
    <location>
        <begin position="29"/>
        <end position="63"/>
    </location>
</feature>
<dbReference type="Proteomes" id="UP001589854">
    <property type="component" value="Unassembled WGS sequence"/>
</dbReference>
<protein>
    <submittedName>
        <fullName evidence="3">Uncharacterized protein</fullName>
    </submittedName>
</protein>
<accession>A0ABV6G8P8</accession>
<keyword evidence="2" id="KW-1133">Transmembrane helix</keyword>
<gene>
    <name evidence="3" type="ORF">ACFFIX_01080</name>
</gene>
<evidence type="ECO:0000313" key="3">
    <source>
        <dbReference type="EMBL" id="MFC0270053.1"/>
    </source>
</evidence>
<feature type="transmembrane region" description="Helical" evidence="2">
    <location>
        <begin position="6"/>
        <end position="24"/>
    </location>
</feature>
<keyword evidence="4" id="KW-1185">Reference proteome</keyword>
<dbReference type="RefSeq" id="WP_378929629.1">
    <property type="nucleotide sequence ID" value="NZ_JBHLVO010000001.1"/>
</dbReference>
<evidence type="ECO:0000256" key="2">
    <source>
        <dbReference type="SAM" id="Phobius"/>
    </source>
</evidence>
<organism evidence="3 4">
    <name type="scientific">Metabacillus herbersteinensis</name>
    <dbReference type="NCBI Taxonomy" id="283816"/>
    <lineage>
        <taxon>Bacteria</taxon>
        <taxon>Bacillati</taxon>
        <taxon>Bacillota</taxon>
        <taxon>Bacilli</taxon>
        <taxon>Bacillales</taxon>
        <taxon>Bacillaceae</taxon>
        <taxon>Metabacillus</taxon>
    </lineage>
</organism>
<sequence length="151" mass="17370">MEILEIFQNPIVIAFLIWILSSFFRGKPKEEDAQKQKQQGKTRQQPKPVFTTVEQPKQRRAEQQLKETVQNAYEKIKSETVEQITPSSTTRDRRPISTRSKKENEVKVTSVAGTKSAIQLNKQSVIQGVIWSEILGPPRSKNPHFPKGMKR</sequence>
<evidence type="ECO:0000313" key="4">
    <source>
        <dbReference type="Proteomes" id="UP001589854"/>
    </source>
</evidence>